<evidence type="ECO:0000256" key="1">
    <source>
        <dbReference type="ARBA" id="ARBA00001933"/>
    </source>
</evidence>
<organism evidence="6 7">
    <name type="scientific">Sabulicella glaciei</name>
    <dbReference type="NCBI Taxonomy" id="2984948"/>
    <lineage>
        <taxon>Bacteria</taxon>
        <taxon>Pseudomonadati</taxon>
        <taxon>Pseudomonadota</taxon>
        <taxon>Alphaproteobacteria</taxon>
        <taxon>Acetobacterales</taxon>
        <taxon>Acetobacteraceae</taxon>
        <taxon>Sabulicella</taxon>
    </lineage>
</organism>
<dbReference type="Gene3D" id="3.90.1150.10">
    <property type="entry name" value="Aspartate Aminotransferase, domain 1"/>
    <property type="match status" value="1"/>
</dbReference>
<keyword evidence="6" id="KW-0808">Transferase</keyword>
<dbReference type="InterPro" id="IPR000192">
    <property type="entry name" value="Aminotrans_V_dom"/>
</dbReference>
<gene>
    <name evidence="6" type="ORF">OF850_08760</name>
</gene>
<feature type="domain" description="Aminotransferase class V" evidence="5">
    <location>
        <begin position="55"/>
        <end position="376"/>
    </location>
</feature>
<dbReference type="Pfam" id="PF00266">
    <property type="entry name" value="Aminotran_5"/>
    <property type="match status" value="1"/>
</dbReference>
<comment type="caution">
    <text evidence="6">The sequence shown here is derived from an EMBL/GenBank/DDBJ whole genome shotgun (WGS) entry which is preliminary data.</text>
</comment>
<dbReference type="InterPro" id="IPR015422">
    <property type="entry name" value="PyrdxlP-dep_Trfase_small"/>
</dbReference>
<dbReference type="PANTHER" id="PTHR43586">
    <property type="entry name" value="CYSTEINE DESULFURASE"/>
    <property type="match status" value="1"/>
</dbReference>
<reference evidence="6 7" key="1">
    <citation type="submission" date="2022-10" db="EMBL/GenBank/DDBJ databases">
        <title>Roseococcus glaciei nov., sp. nov., isolated from glacier.</title>
        <authorList>
            <person name="Liu Q."/>
            <person name="Xin Y.-H."/>
        </authorList>
    </citation>
    <scope>NUCLEOTIDE SEQUENCE [LARGE SCALE GENOMIC DNA]</scope>
    <source>
        <strain evidence="6 7">MDT2-1-1</strain>
    </source>
</reference>
<dbReference type="RefSeq" id="WP_301589649.1">
    <property type="nucleotide sequence ID" value="NZ_JAPFQI010000004.1"/>
</dbReference>
<dbReference type="GO" id="GO:0008483">
    <property type="term" value="F:transaminase activity"/>
    <property type="evidence" value="ECO:0007669"/>
    <property type="project" value="UniProtKB-KW"/>
</dbReference>
<evidence type="ECO:0000256" key="4">
    <source>
        <dbReference type="RuleBase" id="RU004504"/>
    </source>
</evidence>
<keyword evidence="6" id="KW-0032">Aminotransferase</keyword>
<protein>
    <submittedName>
        <fullName evidence="6">Aminotransferase class V-fold PLP-dependent enzyme</fullName>
    </submittedName>
</protein>
<dbReference type="Proteomes" id="UP001526430">
    <property type="component" value="Unassembled WGS sequence"/>
</dbReference>
<comment type="cofactor">
    <cofactor evidence="1 4">
        <name>pyridoxal 5'-phosphate</name>
        <dbReference type="ChEBI" id="CHEBI:597326"/>
    </cofactor>
</comment>
<proteinExistence type="inferred from homology"/>
<name>A0ABT3NU83_9PROT</name>
<keyword evidence="7" id="KW-1185">Reference proteome</keyword>
<dbReference type="SUPFAM" id="SSF53383">
    <property type="entry name" value="PLP-dependent transferases"/>
    <property type="match status" value="1"/>
</dbReference>
<sequence length="397" mass="42073">MSGAEPLATFRAAFSGLAADRGAYLDTAHKGLLPGAAHAALLAHLEETVRGVAEKSRLIEIAEEARELFGRLVGVEADEIAITKNVSEGVNTFANAVDWRPGDEVVLCTGFEHPNNLLPWLNLRRRGVSVVEVPIRPDHALPVEAIGDAMRPGKTRVVTVSAASFTPGCRADLRAVSEAIRPAGALLHVDGAQSVGVLRHDLRAEGVDALSVGGQKALCGLFGFGFLYVRRELAERLDPPFLARFGVRQEGGHEDFSPGVEDRPAAGARRFDVGYPGFTGGVAMRECLRLLLATGPEAIEARALALSACLADALDEAGLRVVRVPEHLRTHIVAANVPGGGAAALHAHLAAHGVRCSYRKGGLRLSVHAYTDETEIARAAEACSNWLRQEDVASAAE</sequence>
<accession>A0ABT3NU83</accession>
<dbReference type="InterPro" id="IPR015421">
    <property type="entry name" value="PyrdxlP-dep_Trfase_major"/>
</dbReference>
<evidence type="ECO:0000313" key="6">
    <source>
        <dbReference type="EMBL" id="MCW8085714.1"/>
    </source>
</evidence>
<dbReference type="Gene3D" id="3.40.640.10">
    <property type="entry name" value="Type I PLP-dependent aspartate aminotransferase-like (Major domain)"/>
    <property type="match status" value="1"/>
</dbReference>
<dbReference type="InterPro" id="IPR020578">
    <property type="entry name" value="Aminotrans_V_PyrdxlP_BS"/>
</dbReference>
<evidence type="ECO:0000256" key="2">
    <source>
        <dbReference type="ARBA" id="ARBA00022898"/>
    </source>
</evidence>
<comment type="similarity">
    <text evidence="3">Belongs to the class-V pyridoxal-phosphate-dependent aminotransferase family.</text>
</comment>
<dbReference type="EMBL" id="JAPFQI010000004">
    <property type="protein sequence ID" value="MCW8085714.1"/>
    <property type="molecule type" value="Genomic_DNA"/>
</dbReference>
<evidence type="ECO:0000259" key="5">
    <source>
        <dbReference type="Pfam" id="PF00266"/>
    </source>
</evidence>
<dbReference type="InterPro" id="IPR015424">
    <property type="entry name" value="PyrdxlP-dep_Trfase"/>
</dbReference>
<evidence type="ECO:0000313" key="7">
    <source>
        <dbReference type="Proteomes" id="UP001526430"/>
    </source>
</evidence>
<dbReference type="PANTHER" id="PTHR43586:SF15">
    <property type="entry name" value="BLR3095 PROTEIN"/>
    <property type="match status" value="1"/>
</dbReference>
<evidence type="ECO:0000256" key="3">
    <source>
        <dbReference type="RuleBase" id="RU004075"/>
    </source>
</evidence>
<dbReference type="PROSITE" id="PS00595">
    <property type="entry name" value="AA_TRANSFER_CLASS_5"/>
    <property type="match status" value="1"/>
</dbReference>
<keyword evidence="2" id="KW-0663">Pyridoxal phosphate</keyword>